<reference evidence="1" key="1">
    <citation type="submission" date="2023-05" db="EMBL/GenBank/DDBJ databases">
        <authorList>
            <person name="Stuckert A."/>
        </authorList>
    </citation>
    <scope>NUCLEOTIDE SEQUENCE</scope>
</reference>
<accession>A0ABN9E2G1</accession>
<organism evidence="1 2">
    <name type="scientific">Staurois parvus</name>
    <dbReference type="NCBI Taxonomy" id="386267"/>
    <lineage>
        <taxon>Eukaryota</taxon>
        <taxon>Metazoa</taxon>
        <taxon>Chordata</taxon>
        <taxon>Craniata</taxon>
        <taxon>Vertebrata</taxon>
        <taxon>Euteleostomi</taxon>
        <taxon>Amphibia</taxon>
        <taxon>Batrachia</taxon>
        <taxon>Anura</taxon>
        <taxon>Neobatrachia</taxon>
        <taxon>Ranoidea</taxon>
        <taxon>Ranidae</taxon>
        <taxon>Staurois</taxon>
    </lineage>
</organism>
<dbReference type="EMBL" id="CATNWA010015061">
    <property type="protein sequence ID" value="CAI9579065.1"/>
    <property type="molecule type" value="Genomic_DNA"/>
</dbReference>
<dbReference type="Proteomes" id="UP001162483">
    <property type="component" value="Unassembled WGS sequence"/>
</dbReference>
<evidence type="ECO:0000313" key="1">
    <source>
        <dbReference type="EMBL" id="CAI9579065.1"/>
    </source>
</evidence>
<protein>
    <submittedName>
        <fullName evidence="1">Uncharacterized protein</fullName>
    </submittedName>
</protein>
<gene>
    <name evidence="1" type="ORF">SPARVUS_LOCUS9023758</name>
</gene>
<keyword evidence="2" id="KW-1185">Reference proteome</keyword>
<proteinExistence type="predicted"/>
<name>A0ABN9E2G1_9NEOB</name>
<evidence type="ECO:0000313" key="2">
    <source>
        <dbReference type="Proteomes" id="UP001162483"/>
    </source>
</evidence>
<comment type="caution">
    <text evidence="1">The sequence shown here is derived from an EMBL/GenBank/DDBJ whole genome shotgun (WGS) entry which is preliminary data.</text>
</comment>
<sequence length="70" mass="7780">MTGERSVLFIHRSLLCQHSHTKQCAYSEAQTHGPIVKHTQHTVNLLISPHVNSLIAPHVNPFLLSAISTM</sequence>